<accession>A0A2I4EH62</accession>
<evidence type="ECO:0000313" key="5">
    <source>
        <dbReference type="RefSeq" id="XP_018818734.1"/>
    </source>
</evidence>
<evidence type="ECO:0000259" key="3">
    <source>
        <dbReference type="Pfam" id="PF03168"/>
    </source>
</evidence>
<dbReference type="PANTHER" id="PTHR31852">
    <property type="entry name" value="LATE EMBRYOGENESIS ABUNDANT (LEA) HYDROXYPROLINE-RICH GLYCOPROTEIN FAMILY"/>
    <property type="match status" value="1"/>
</dbReference>
<dbReference type="RefSeq" id="XP_018818735.1">
    <property type="nucleotide sequence ID" value="XM_018963190.2"/>
</dbReference>
<dbReference type="RefSeq" id="XP_018818734.1">
    <property type="nucleotide sequence ID" value="XM_018963189.2"/>
</dbReference>
<evidence type="ECO:0000313" key="6">
    <source>
        <dbReference type="RefSeq" id="XP_018818735.1"/>
    </source>
</evidence>
<feature type="region of interest" description="Disordered" evidence="1">
    <location>
        <begin position="1"/>
        <end position="23"/>
    </location>
</feature>
<evidence type="ECO:0000256" key="2">
    <source>
        <dbReference type="SAM" id="Phobius"/>
    </source>
</evidence>
<proteinExistence type="predicted"/>
<dbReference type="Gramene" id="Jr06_17980_p1">
    <property type="protein sequence ID" value="cds.Jr06_17980_p1"/>
    <property type="gene ID" value="Jr06_17980"/>
</dbReference>
<name>A0A2I4EH62_JUGRE</name>
<dbReference type="SUPFAM" id="SSF117070">
    <property type="entry name" value="LEA14-like"/>
    <property type="match status" value="1"/>
</dbReference>
<dbReference type="InterPro" id="IPR055301">
    <property type="entry name" value="Lea14-like_2"/>
</dbReference>
<sequence>MDVEGKALKAGGSSSSPNPASSRKRRKTCCLAVIGTVIGIVLLIVILAFTVFKAKRPVTTFEDLSIKDLDFSIDITRLAVRLNITLDVDVSVKNPNKVGFKYSNSTALLNYRGKLVGEAPLLADKISAGETKHMNLSVTILADRLLSNMTEIFSDVNSDVLPLNTYIKLSGKVKILFFKIHATTSTTCDFNIYISNRTINEQRCEYKTKF</sequence>
<keyword evidence="4" id="KW-1185">Reference proteome</keyword>
<dbReference type="Gene3D" id="2.60.40.1820">
    <property type="match status" value="1"/>
</dbReference>
<dbReference type="AlphaFoldDB" id="A0A2I4EH62"/>
<feature type="transmembrane region" description="Helical" evidence="2">
    <location>
        <begin position="29"/>
        <end position="52"/>
    </location>
</feature>
<organism evidence="4 5">
    <name type="scientific">Juglans regia</name>
    <name type="common">English walnut</name>
    <dbReference type="NCBI Taxonomy" id="51240"/>
    <lineage>
        <taxon>Eukaryota</taxon>
        <taxon>Viridiplantae</taxon>
        <taxon>Streptophyta</taxon>
        <taxon>Embryophyta</taxon>
        <taxon>Tracheophyta</taxon>
        <taxon>Spermatophyta</taxon>
        <taxon>Magnoliopsida</taxon>
        <taxon>eudicotyledons</taxon>
        <taxon>Gunneridae</taxon>
        <taxon>Pentapetalae</taxon>
        <taxon>rosids</taxon>
        <taxon>fabids</taxon>
        <taxon>Fagales</taxon>
        <taxon>Juglandaceae</taxon>
        <taxon>Juglans</taxon>
    </lineage>
</organism>
<dbReference type="Pfam" id="PF03168">
    <property type="entry name" value="LEA_2"/>
    <property type="match status" value="1"/>
</dbReference>
<dbReference type="Gramene" id="Jr06_17990_p1">
    <property type="protein sequence ID" value="cds.Jr06_17990_p1"/>
    <property type="gene ID" value="Jr06_17990"/>
</dbReference>
<dbReference type="InterPro" id="IPR004864">
    <property type="entry name" value="LEA_2"/>
</dbReference>
<feature type="compositionally biased region" description="Low complexity" evidence="1">
    <location>
        <begin position="11"/>
        <end position="21"/>
    </location>
</feature>
<dbReference type="KEGG" id="jre:108989548"/>
<protein>
    <submittedName>
        <fullName evidence="5 6">Uncharacterized protein LOC108989548</fullName>
    </submittedName>
</protein>
<gene>
    <name evidence="5 6" type="primary">LOC108989548</name>
</gene>
<keyword evidence="2" id="KW-1133">Transmembrane helix</keyword>
<dbReference type="OrthoDB" id="1929523at2759"/>
<dbReference type="GeneID" id="108989548"/>
<keyword evidence="2" id="KW-0812">Transmembrane</keyword>
<keyword evidence="2" id="KW-0472">Membrane</keyword>
<dbReference type="STRING" id="51240.A0A2I4EH62"/>
<feature type="domain" description="Late embryogenesis abundant protein LEA-2 subgroup" evidence="3">
    <location>
        <begin position="90"/>
        <end position="181"/>
    </location>
</feature>
<dbReference type="Proteomes" id="UP000235220">
    <property type="component" value="Chromosome 6"/>
</dbReference>
<reference evidence="5 6" key="1">
    <citation type="submission" date="2025-04" db="UniProtKB">
        <authorList>
            <consortium name="RefSeq"/>
        </authorList>
    </citation>
    <scope>IDENTIFICATION</scope>
    <source>
        <tissue evidence="5 6">Leaves</tissue>
    </source>
</reference>
<evidence type="ECO:0000256" key="1">
    <source>
        <dbReference type="SAM" id="MobiDB-lite"/>
    </source>
</evidence>
<evidence type="ECO:0000313" key="4">
    <source>
        <dbReference type="Proteomes" id="UP000235220"/>
    </source>
</evidence>